<keyword evidence="3" id="KW-0808">Transferase</keyword>
<dbReference type="PANTHER" id="PTHR21064">
    <property type="entry name" value="AMINOGLYCOSIDE PHOSPHOTRANSFERASE DOMAIN-CONTAINING PROTEIN-RELATED"/>
    <property type="match status" value="1"/>
</dbReference>
<sequence length="309" mass="34433">MAEGVLNRNWRLVTDAGAFALKELDQTSPDDARRSLALMVSVAADGVPVVAAVPTGSGKSVLELGVHAYYLAPWIDGDHRRGAEMTRATAFHMGEVLARVRLALARPGLLPEAAPRFEPPPTVATASERIGDYLRLIDGRDAPDEFDRAVAPLLRTRLDLVAANEHQRPSEDGFTGPHGWTHGDCQNWNLLWRDDRIAAVLDWDRVRVNPYAEEIVRAATYQCALADGSLDLDHLAAVVAGYRTFAPIGGEALLDAARRRWWKLLTSVWHLKYHYFLGNNAGDWLFFSDERLLRWWTDHLHEVESTLAG</sequence>
<proteinExistence type="inferred from homology"/>
<dbReference type="STRING" id="380244.SAMN05216298_3451"/>
<evidence type="ECO:0000313" key="3">
    <source>
        <dbReference type="EMBL" id="SDL33040.1"/>
    </source>
</evidence>
<evidence type="ECO:0000256" key="1">
    <source>
        <dbReference type="ARBA" id="ARBA00038240"/>
    </source>
</evidence>
<dbReference type="PANTHER" id="PTHR21064:SF6">
    <property type="entry name" value="AMINOGLYCOSIDE PHOSPHOTRANSFERASE DOMAIN-CONTAINING PROTEIN"/>
    <property type="match status" value="1"/>
</dbReference>
<name>A0A1G9J698_9ACTN</name>
<dbReference type="InterPro" id="IPR011009">
    <property type="entry name" value="Kinase-like_dom_sf"/>
</dbReference>
<accession>A0A1G9J698</accession>
<dbReference type="AlphaFoldDB" id="A0A1G9J698"/>
<dbReference type="Gene3D" id="3.30.200.20">
    <property type="entry name" value="Phosphorylase Kinase, domain 1"/>
    <property type="match status" value="1"/>
</dbReference>
<evidence type="ECO:0000313" key="4">
    <source>
        <dbReference type="Proteomes" id="UP000198662"/>
    </source>
</evidence>
<protein>
    <submittedName>
        <fullName evidence="3">Homoserine kinase type II</fullName>
    </submittedName>
</protein>
<dbReference type="SUPFAM" id="SSF56112">
    <property type="entry name" value="Protein kinase-like (PK-like)"/>
    <property type="match status" value="1"/>
</dbReference>
<comment type="similarity">
    <text evidence="1">Belongs to the pseudomonas-type ThrB family.</text>
</comment>
<dbReference type="InterPro" id="IPR050249">
    <property type="entry name" value="Pseudomonas-type_ThrB"/>
</dbReference>
<dbReference type="Proteomes" id="UP000198662">
    <property type="component" value="Unassembled WGS sequence"/>
</dbReference>
<reference evidence="4" key="1">
    <citation type="submission" date="2016-10" db="EMBL/GenBank/DDBJ databases">
        <authorList>
            <person name="Varghese N."/>
            <person name="Submissions S."/>
        </authorList>
    </citation>
    <scope>NUCLEOTIDE SEQUENCE [LARGE SCALE GENOMIC DNA]</scope>
    <source>
        <strain evidence="4">CGMCC 4.3147</strain>
    </source>
</reference>
<keyword evidence="4" id="KW-1185">Reference proteome</keyword>
<evidence type="ECO:0000259" key="2">
    <source>
        <dbReference type="Pfam" id="PF01636"/>
    </source>
</evidence>
<keyword evidence="3" id="KW-0418">Kinase</keyword>
<feature type="domain" description="Aminoglycoside phosphotransferase" evidence="2">
    <location>
        <begin position="2"/>
        <end position="246"/>
    </location>
</feature>
<dbReference type="EMBL" id="FNGF01000005">
    <property type="protein sequence ID" value="SDL33040.1"/>
    <property type="molecule type" value="Genomic_DNA"/>
</dbReference>
<dbReference type="InterPro" id="IPR002575">
    <property type="entry name" value="Aminoglycoside_PTrfase"/>
</dbReference>
<organism evidence="3 4">
    <name type="scientific">Glycomyces sambucus</name>
    <dbReference type="NCBI Taxonomy" id="380244"/>
    <lineage>
        <taxon>Bacteria</taxon>
        <taxon>Bacillati</taxon>
        <taxon>Actinomycetota</taxon>
        <taxon>Actinomycetes</taxon>
        <taxon>Glycomycetales</taxon>
        <taxon>Glycomycetaceae</taxon>
        <taxon>Glycomyces</taxon>
    </lineage>
</organism>
<dbReference type="GO" id="GO:0019202">
    <property type="term" value="F:amino acid kinase activity"/>
    <property type="evidence" value="ECO:0007669"/>
    <property type="project" value="TreeGrafter"/>
</dbReference>
<gene>
    <name evidence="3" type="ORF">SAMN05216298_3451</name>
</gene>
<dbReference type="Pfam" id="PF01636">
    <property type="entry name" value="APH"/>
    <property type="match status" value="1"/>
</dbReference>
<dbReference type="Gene3D" id="3.90.1200.10">
    <property type="match status" value="1"/>
</dbReference>